<protein>
    <submittedName>
        <fullName evidence="3">Uncharacterized protein</fullName>
    </submittedName>
</protein>
<gene>
    <name evidence="3" type="ORF">PUMCH_004808</name>
</gene>
<organism evidence="3 4">
    <name type="scientific">Australozyma saopauloensis</name>
    <dbReference type="NCBI Taxonomy" id="291208"/>
    <lineage>
        <taxon>Eukaryota</taxon>
        <taxon>Fungi</taxon>
        <taxon>Dikarya</taxon>
        <taxon>Ascomycota</taxon>
        <taxon>Saccharomycotina</taxon>
        <taxon>Pichiomycetes</taxon>
        <taxon>Metschnikowiaceae</taxon>
        <taxon>Australozyma</taxon>
    </lineage>
</organism>
<reference evidence="3 4" key="1">
    <citation type="submission" date="2023-10" db="EMBL/GenBank/DDBJ databases">
        <title>Draft Genome Sequence of Candida saopaulonensis from a very Premature Infant with Sepsis.</title>
        <authorList>
            <person name="Ning Y."/>
            <person name="Dai R."/>
            <person name="Xiao M."/>
            <person name="Xu Y."/>
            <person name="Yan Q."/>
            <person name="Zhang L."/>
        </authorList>
    </citation>
    <scope>NUCLEOTIDE SEQUENCE [LARGE SCALE GENOMIC DNA]</scope>
    <source>
        <strain evidence="3 4">19XY460</strain>
    </source>
</reference>
<proteinExistence type="predicted"/>
<feature type="compositionally biased region" description="Low complexity" evidence="1">
    <location>
        <begin position="164"/>
        <end position="174"/>
    </location>
</feature>
<feature type="compositionally biased region" description="Low complexity" evidence="1">
    <location>
        <begin position="181"/>
        <end position="192"/>
    </location>
</feature>
<evidence type="ECO:0000256" key="2">
    <source>
        <dbReference type="SAM" id="SignalP"/>
    </source>
</evidence>
<keyword evidence="4" id="KW-1185">Reference proteome</keyword>
<dbReference type="KEGG" id="asau:88175868"/>
<dbReference type="GeneID" id="88175868"/>
<dbReference type="AlphaFoldDB" id="A0AAX4HG82"/>
<accession>A0AAX4HG82</accession>
<dbReference type="EMBL" id="CP138899">
    <property type="protein sequence ID" value="WPK27421.1"/>
    <property type="molecule type" value="Genomic_DNA"/>
</dbReference>
<evidence type="ECO:0000313" key="3">
    <source>
        <dbReference type="EMBL" id="WPK27421.1"/>
    </source>
</evidence>
<feature type="signal peptide" evidence="2">
    <location>
        <begin position="1"/>
        <end position="16"/>
    </location>
</feature>
<keyword evidence="2" id="KW-0732">Signal</keyword>
<evidence type="ECO:0000313" key="4">
    <source>
        <dbReference type="Proteomes" id="UP001338582"/>
    </source>
</evidence>
<feature type="region of interest" description="Disordered" evidence="1">
    <location>
        <begin position="163"/>
        <end position="192"/>
    </location>
</feature>
<dbReference type="Proteomes" id="UP001338582">
    <property type="component" value="Chromosome 6"/>
</dbReference>
<sequence>MKFTLATLAAAAIASAAPIQVAVLDSTGTNIGYLKTMFGANFGEAFLDSDASTYELSDTKILTFTPANGNQYALQYLGLAGSSANLVVFSNRYSNPVALNISDDAKIMNYNWWACKSINTPGGLSDSYPEIVGVNSTTTTAPFPNCQKVDLVLTRVPAELKANGSGSVSASASSPQTTLVSSTQASSPTTTATNTFTRISNSAIGTYITWISKATVITVTSCGTSSCSPVKMSVTEDQMVTCDACVLPLQYFLLNNFSGTTVISRGDAGRTFAGAFGAFAMAALLLV</sequence>
<evidence type="ECO:0000256" key="1">
    <source>
        <dbReference type="SAM" id="MobiDB-lite"/>
    </source>
</evidence>
<dbReference type="RefSeq" id="XP_062879799.1">
    <property type="nucleotide sequence ID" value="XM_063023729.1"/>
</dbReference>
<name>A0AAX4HG82_9ASCO</name>
<feature type="chain" id="PRO_5043948927" evidence="2">
    <location>
        <begin position="17"/>
        <end position="287"/>
    </location>
</feature>